<dbReference type="EMBL" id="AEQN01000016">
    <property type="protein sequence ID" value="EFV01856.1"/>
    <property type="molecule type" value="Genomic_DNA"/>
</dbReference>
<dbReference type="eggNOG" id="COG3757">
    <property type="taxonomic scope" value="Bacteria"/>
</dbReference>
<keyword evidence="6" id="KW-1185">Reference proteome</keyword>
<dbReference type="InterPro" id="IPR018392">
    <property type="entry name" value="LysM"/>
</dbReference>
<dbReference type="GO" id="GO:0016052">
    <property type="term" value="P:carbohydrate catabolic process"/>
    <property type="evidence" value="ECO:0007669"/>
    <property type="project" value="TreeGrafter"/>
</dbReference>
<sequence length="302" mass="33762">MTMHGVDISNYQRIVDYHKYDFYIIKASEGRTFKDPMLDRHYNAVKAAGKPCGFYHYARPENNGWKAEADHFLSLVGHHAHKAIFALDWEGNALRYNYAWALNWLNYVYQKTGVRPLFYCQGSALGRYPQIAKANFGLWVASYGVKAPQKGAWPAYALWQYSEKPMDMDVLNGDIKTWNAYAGIIGGGQSKPTPKPAPAPAKKSNTTIAAEVLAGKWGNGNDRKVRLAAAGYDYNAVQAEVNKKLGAAGQKKAAAKVCYTVRRGDTLSKIAAKYKTTWQKLQKLNGIRNANKIYVGQVIRVK</sequence>
<dbReference type="PANTHER" id="PTHR34135:SF2">
    <property type="entry name" value="LYSOZYME"/>
    <property type="match status" value="1"/>
</dbReference>
<dbReference type="PANTHER" id="PTHR34135">
    <property type="entry name" value="LYSOZYME"/>
    <property type="match status" value="1"/>
</dbReference>
<evidence type="ECO:0000256" key="3">
    <source>
        <dbReference type="ARBA" id="ARBA00023295"/>
    </source>
</evidence>
<evidence type="ECO:0000256" key="2">
    <source>
        <dbReference type="ARBA" id="ARBA00022801"/>
    </source>
</evidence>
<dbReference type="Pfam" id="PF01183">
    <property type="entry name" value="Glyco_hydro_25"/>
    <property type="match status" value="1"/>
</dbReference>
<evidence type="ECO:0000259" key="4">
    <source>
        <dbReference type="PROSITE" id="PS51782"/>
    </source>
</evidence>
<dbReference type="eggNOG" id="COG1388">
    <property type="taxonomic scope" value="Bacteria"/>
</dbReference>
<comment type="caution">
    <text evidence="5">The sequence shown here is derived from an EMBL/GenBank/DDBJ whole genome shotgun (WGS) entry which is preliminary data.</text>
</comment>
<keyword evidence="3" id="KW-0326">Glycosidase</keyword>
<dbReference type="CDD" id="cd00118">
    <property type="entry name" value="LysM"/>
    <property type="match status" value="1"/>
</dbReference>
<feature type="domain" description="LysM" evidence="4">
    <location>
        <begin position="257"/>
        <end position="301"/>
    </location>
</feature>
<gene>
    <name evidence="5" type="ORF">HMP0721_1250</name>
</gene>
<dbReference type="InterPro" id="IPR036779">
    <property type="entry name" value="LysM_dom_sf"/>
</dbReference>
<protein>
    <submittedName>
        <fullName evidence="5">Glycosyl hydrolase family 25</fullName>
    </submittedName>
</protein>
<dbReference type="Pfam" id="PF08230">
    <property type="entry name" value="CW_7"/>
    <property type="match status" value="1"/>
</dbReference>
<evidence type="ECO:0000313" key="6">
    <source>
        <dbReference type="Proteomes" id="UP000004754"/>
    </source>
</evidence>
<keyword evidence="2 5" id="KW-0378">Hydrolase</keyword>
<dbReference type="PROSITE" id="PS51904">
    <property type="entry name" value="GLYCOSYL_HYDROL_F25_2"/>
    <property type="match status" value="1"/>
</dbReference>
<dbReference type="Gene3D" id="3.20.20.80">
    <property type="entry name" value="Glycosidases"/>
    <property type="match status" value="1"/>
</dbReference>
<dbReference type="SMART" id="SM01095">
    <property type="entry name" value="Cpl-7"/>
    <property type="match status" value="1"/>
</dbReference>
<accession>E6MGW6</accession>
<comment type="similarity">
    <text evidence="1">Belongs to the glycosyl hydrolase 25 family.</text>
</comment>
<dbReference type="STRING" id="887929.HMP0721_1250"/>
<dbReference type="SMART" id="SM00641">
    <property type="entry name" value="Glyco_25"/>
    <property type="match status" value="1"/>
</dbReference>
<dbReference type="Pfam" id="PF01476">
    <property type="entry name" value="LysM"/>
    <property type="match status" value="1"/>
</dbReference>
<proteinExistence type="inferred from homology"/>
<dbReference type="InterPro" id="IPR002053">
    <property type="entry name" value="Glyco_hydro_25"/>
</dbReference>
<dbReference type="OrthoDB" id="9794294at2"/>
<dbReference type="PROSITE" id="PS51782">
    <property type="entry name" value="LYSM"/>
    <property type="match status" value="1"/>
</dbReference>
<dbReference type="GO" id="GO:0016998">
    <property type="term" value="P:cell wall macromolecule catabolic process"/>
    <property type="evidence" value="ECO:0007669"/>
    <property type="project" value="InterPro"/>
</dbReference>
<name>E6MGW6_9FIRM</name>
<organism evidence="5 6">
    <name type="scientific">Pseudoramibacter alactolyticus ATCC 23263</name>
    <dbReference type="NCBI Taxonomy" id="887929"/>
    <lineage>
        <taxon>Bacteria</taxon>
        <taxon>Bacillati</taxon>
        <taxon>Bacillota</taxon>
        <taxon>Clostridia</taxon>
        <taxon>Eubacteriales</taxon>
        <taxon>Eubacteriaceae</taxon>
        <taxon>Pseudoramibacter</taxon>
    </lineage>
</organism>
<dbReference type="HOGENOM" id="CLU_044973_1_1_9"/>
<dbReference type="AlphaFoldDB" id="E6MGW6"/>
<dbReference type="Proteomes" id="UP000004754">
    <property type="component" value="Unassembled WGS sequence"/>
</dbReference>
<dbReference type="InterPro" id="IPR018077">
    <property type="entry name" value="Glyco_hydro_fam25_subgr"/>
</dbReference>
<dbReference type="SUPFAM" id="SSF54106">
    <property type="entry name" value="LysM domain"/>
    <property type="match status" value="1"/>
</dbReference>
<dbReference type="GO" id="GO:0003796">
    <property type="term" value="F:lysozyme activity"/>
    <property type="evidence" value="ECO:0007669"/>
    <property type="project" value="InterPro"/>
</dbReference>
<reference evidence="5 6" key="1">
    <citation type="submission" date="2010-12" db="EMBL/GenBank/DDBJ databases">
        <authorList>
            <person name="Muzny D."/>
            <person name="Qin X."/>
            <person name="Deng J."/>
            <person name="Jiang H."/>
            <person name="Liu Y."/>
            <person name="Qu J."/>
            <person name="Song X.-Z."/>
            <person name="Zhang L."/>
            <person name="Thornton R."/>
            <person name="Coyle M."/>
            <person name="Francisco L."/>
            <person name="Jackson L."/>
            <person name="Javaid M."/>
            <person name="Korchina V."/>
            <person name="Kovar C."/>
            <person name="Mata R."/>
            <person name="Mathew T."/>
            <person name="Ngo R."/>
            <person name="Nguyen L."/>
            <person name="Nguyen N."/>
            <person name="Okwuonu G."/>
            <person name="Ongeri F."/>
            <person name="Pham C."/>
            <person name="Simmons D."/>
            <person name="Wilczek-Boney K."/>
            <person name="Hale W."/>
            <person name="Jakkamsetti A."/>
            <person name="Pham P."/>
            <person name="Ruth R."/>
            <person name="San Lucas F."/>
            <person name="Warren J."/>
            <person name="Zhang J."/>
            <person name="Zhao Z."/>
            <person name="Zhou C."/>
            <person name="Zhu D."/>
            <person name="Lee S."/>
            <person name="Bess C."/>
            <person name="Blankenburg K."/>
            <person name="Forbes L."/>
            <person name="Fu Q."/>
            <person name="Gubbala S."/>
            <person name="Hirani K."/>
            <person name="Jayaseelan J.C."/>
            <person name="Lara F."/>
            <person name="Munidasa M."/>
            <person name="Palculict T."/>
            <person name="Patil S."/>
            <person name="Pu L.-L."/>
            <person name="Saada N."/>
            <person name="Tang L."/>
            <person name="Weissenberger G."/>
            <person name="Zhu Y."/>
            <person name="Hemphill L."/>
            <person name="Shang Y."/>
            <person name="Youmans B."/>
            <person name="Ayvaz T."/>
            <person name="Ross M."/>
            <person name="Santibanez J."/>
            <person name="Aqrawi P."/>
            <person name="Gross S."/>
            <person name="Joshi V."/>
            <person name="Fowler G."/>
            <person name="Nazareth L."/>
            <person name="Reid J."/>
            <person name="Worley K."/>
            <person name="Petrosino J."/>
            <person name="Highlander S."/>
            <person name="Gibbs R."/>
        </authorList>
    </citation>
    <scope>NUCLEOTIDE SEQUENCE [LARGE SCALE GENOMIC DNA]</scope>
    <source>
        <strain evidence="5 6">ATCC 23263</strain>
    </source>
</reference>
<dbReference type="Gene3D" id="3.10.350.10">
    <property type="entry name" value="LysM domain"/>
    <property type="match status" value="1"/>
</dbReference>
<dbReference type="InterPro" id="IPR017853">
    <property type="entry name" value="GH"/>
</dbReference>
<evidence type="ECO:0000313" key="5">
    <source>
        <dbReference type="EMBL" id="EFV01856.1"/>
    </source>
</evidence>
<dbReference type="RefSeq" id="WP_006598673.1">
    <property type="nucleotide sequence ID" value="NZ_GL622359.1"/>
</dbReference>
<dbReference type="GO" id="GO:0009253">
    <property type="term" value="P:peptidoglycan catabolic process"/>
    <property type="evidence" value="ECO:0007669"/>
    <property type="project" value="InterPro"/>
</dbReference>
<dbReference type="SUPFAM" id="SSF51445">
    <property type="entry name" value="(Trans)glycosidases"/>
    <property type="match status" value="1"/>
</dbReference>
<dbReference type="InterPro" id="IPR013168">
    <property type="entry name" value="Cpl_7_lyso_C"/>
</dbReference>
<dbReference type="SMART" id="SM00257">
    <property type="entry name" value="LysM"/>
    <property type="match status" value="1"/>
</dbReference>
<evidence type="ECO:0000256" key="1">
    <source>
        <dbReference type="ARBA" id="ARBA00010646"/>
    </source>
</evidence>